<dbReference type="EMBL" id="LGGH01000049">
    <property type="protein sequence ID" value="KUK67983.1"/>
    <property type="molecule type" value="Genomic_DNA"/>
</dbReference>
<evidence type="ECO:0000256" key="8">
    <source>
        <dbReference type="ARBA" id="ARBA00023014"/>
    </source>
</evidence>
<accession>A0A101H0B9</accession>
<gene>
    <name evidence="12" type="ORF">XD86_0476</name>
    <name evidence="13" type="ORF">XE02_0923</name>
</gene>
<dbReference type="GO" id="GO:0051536">
    <property type="term" value="F:iron-sulfur cluster binding"/>
    <property type="evidence" value="ECO:0007669"/>
    <property type="project" value="UniProtKB-KW"/>
</dbReference>
<dbReference type="EC" id="2.8.1.7" evidence="3"/>
<comment type="caution">
    <text evidence="12">The sequence shown here is derived from an EMBL/GenBank/DDBJ whole genome shotgun (WGS) entry which is preliminary data.</text>
</comment>
<keyword evidence="7" id="KW-0408">Iron</keyword>
<dbReference type="InterPro" id="IPR015422">
    <property type="entry name" value="PyrdxlP-dep_Trfase_small"/>
</dbReference>
<sequence length="375" mass="41351">MIRYFDNNATTQMERDLAELMTNLCEEEYANPNSMHSFGVKQARRLEEARERVARCLSVDPREIFFTSCATETINWILRSSVFFRGKRKKIVTTSIEHKAVLNTLRDLKTISNIEYHAVSPESDGIVSVDRLLNEVDDETFLVSVMAANNVTGSIQPYEEIGKALRERGVPYHVDAVQTIGKIPFNLQKGFCDYASFSAHKFHGPKGVGIAFVKRGSPIKPFITGGGQERGMRAGTQNVPGALVTSIAMQRAVENMDTSSRRLRDFQQQIVESVKALGGAVNTPEDSVSNTVNASFAGIRSEVLVNALSEEGVYLGTSSACSSRSDGGQYVLDEMGIDPSLASCSIRISMSRFTTEEDVAVLIEKLKKTVPLLKF</sequence>
<comment type="catalytic activity">
    <reaction evidence="9">
        <text>(sulfur carrier)-H + L-cysteine = (sulfur carrier)-SH + L-alanine</text>
        <dbReference type="Rhea" id="RHEA:43892"/>
        <dbReference type="Rhea" id="RHEA-COMP:14737"/>
        <dbReference type="Rhea" id="RHEA-COMP:14739"/>
        <dbReference type="ChEBI" id="CHEBI:29917"/>
        <dbReference type="ChEBI" id="CHEBI:35235"/>
        <dbReference type="ChEBI" id="CHEBI:57972"/>
        <dbReference type="ChEBI" id="CHEBI:64428"/>
        <dbReference type="EC" id="2.8.1.7"/>
    </reaction>
</comment>
<evidence type="ECO:0000256" key="1">
    <source>
        <dbReference type="ARBA" id="ARBA00001933"/>
    </source>
</evidence>
<dbReference type="PATRIC" id="fig|1236046.5.peg.590"/>
<dbReference type="Gene3D" id="1.10.260.50">
    <property type="match status" value="1"/>
</dbReference>
<dbReference type="Pfam" id="PF00266">
    <property type="entry name" value="Aminotran_5"/>
    <property type="match status" value="1"/>
</dbReference>
<dbReference type="PIRSF" id="PIRSF005572">
    <property type="entry name" value="NifS"/>
    <property type="match status" value="1"/>
</dbReference>
<feature type="domain" description="Aminotransferase class V" evidence="11">
    <location>
        <begin position="4"/>
        <end position="361"/>
    </location>
</feature>
<evidence type="ECO:0000256" key="5">
    <source>
        <dbReference type="ARBA" id="ARBA00022723"/>
    </source>
</evidence>
<dbReference type="Gene3D" id="3.90.1150.10">
    <property type="entry name" value="Aspartate Aminotransferase, domain 1"/>
    <property type="match status" value="1"/>
</dbReference>
<dbReference type="Proteomes" id="UP000055014">
    <property type="component" value="Unassembled WGS sequence"/>
</dbReference>
<dbReference type="AlphaFoldDB" id="A0A101H0B9"/>
<evidence type="ECO:0000256" key="10">
    <source>
        <dbReference type="RuleBase" id="RU004504"/>
    </source>
</evidence>
<comment type="similarity">
    <text evidence="2">Belongs to the class-V pyridoxal-phosphate-dependent aminotransferase family. NifS/IscS subfamily.</text>
</comment>
<dbReference type="SUPFAM" id="SSF53383">
    <property type="entry name" value="PLP-dependent transferases"/>
    <property type="match status" value="1"/>
</dbReference>
<dbReference type="PANTHER" id="PTHR11601:SF34">
    <property type="entry name" value="CYSTEINE DESULFURASE"/>
    <property type="match status" value="1"/>
</dbReference>
<dbReference type="Proteomes" id="UP000054260">
    <property type="component" value="Unassembled WGS sequence"/>
</dbReference>
<dbReference type="EMBL" id="LGGW01000077">
    <property type="protein sequence ID" value="KUK89634.1"/>
    <property type="molecule type" value="Genomic_DNA"/>
</dbReference>
<keyword evidence="6" id="KW-0663">Pyridoxal phosphate</keyword>
<evidence type="ECO:0000256" key="2">
    <source>
        <dbReference type="ARBA" id="ARBA00006490"/>
    </source>
</evidence>
<evidence type="ECO:0000256" key="7">
    <source>
        <dbReference type="ARBA" id="ARBA00023004"/>
    </source>
</evidence>
<proteinExistence type="inferred from homology"/>
<keyword evidence="8" id="KW-0411">Iron-sulfur</keyword>
<dbReference type="PANTHER" id="PTHR11601">
    <property type="entry name" value="CYSTEINE DESULFURYLASE FAMILY MEMBER"/>
    <property type="match status" value="1"/>
</dbReference>
<name>A0A101H0B9_9BACT</name>
<evidence type="ECO:0000313" key="15">
    <source>
        <dbReference type="Proteomes" id="UP000055014"/>
    </source>
</evidence>
<keyword evidence="5" id="KW-0479">Metal-binding</keyword>
<comment type="cofactor">
    <cofactor evidence="1 10">
        <name>pyridoxal 5'-phosphate</name>
        <dbReference type="ChEBI" id="CHEBI:597326"/>
    </cofactor>
</comment>
<evidence type="ECO:0000313" key="13">
    <source>
        <dbReference type="EMBL" id="KUK89634.1"/>
    </source>
</evidence>
<reference evidence="14 15" key="2">
    <citation type="journal article" date="2015" name="MBio">
        <title>Genome-Resolved Metagenomic Analysis Reveals Roles for Candidate Phyla and Other Microbial Community Members in Biogeochemical Transformations in Oil Reservoirs.</title>
        <authorList>
            <person name="Hu P."/>
            <person name="Tom L."/>
            <person name="Singh A."/>
            <person name="Thomas B.C."/>
            <person name="Baker B.J."/>
            <person name="Piceno Y.M."/>
            <person name="Andersen G.L."/>
            <person name="Banfield J.F."/>
        </authorList>
    </citation>
    <scope>NUCLEOTIDE SEQUENCE [LARGE SCALE GENOMIC DNA]</scope>
</reference>
<reference evidence="12" key="1">
    <citation type="journal article" date="2015" name="MBio">
        <title>Genome-resolved metagenomic analysis reveals roles for candidate phyla and other microbial community members in biogeochemical transformations in oil reservoirs.</title>
        <authorList>
            <person name="Hu P."/>
            <person name="Tom L."/>
            <person name="Singh A."/>
            <person name="Thomas B.C."/>
            <person name="Baker B.J."/>
            <person name="Piceno Y.M."/>
            <person name="Andersen G.L."/>
            <person name="Banfield J.F."/>
        </authorList>
    </citation>
    <scope>NUCLEOTIDE SEQUENCE [LARGE SCALE GENOMIC DNA]</scope>
    <source>
        <strain evidence="12">46_47</strain>
        <strain evidence="13">46_70</strain>
    </source>
</reference>
<keyword evidence="4" id="KW-0808">Transferase</keyword>
<dbReference type="InterPro" id="IPR015424">
    <property type="entry name" value="PyrdxlP-dep_Trfase"/>
</dbReference>
<evidence type="ECO:0000259" key="11">
    <source>
        <dbReference type="Pfam" id="PF00266"/>
    </source>
</evidence>
<protein>
    <recommendedName>
        <fullName evidence="3">cysteine desulfurase</fullName>
        <ecNumber evidence="3">2.8.1.7</ecNumber>
    </recommendedName>
</protein>
<evidence type="ECO:0000256" key="6">
    <source>
        <dbReference type="ARBA" id="ARBA00022898"/>
    </source>
</evidence>
<evidence type="ECO:0000313" key="12">
    <source>
        <dbReference type="EMBL" id="KUK67983.1"/>
    </source>
</evidence>
<dbReference type="InterPro" id="IPR015421">
    <property type="entry name" value="PyrdxlP-dep_Trfase_major"/>
</dbReference>
<dbReference type="InterPro" id="IPR020578">
    <property type="entry name" value="Aminotrans_V_PyrdxlP_BS"/>
</dbReference>
<dbReference type="InterPro" id="IPR016454">
    <property type="entry name" value="Cysteine_dSase"/>
</dbReference>
<dbReference type="InterPro" id="IPR000192">
    <property type="entry name" value="Aminotrans_V_dom"/>
</dbReference>
<dbReference type="PROSITE" id="PS00595">
    <property type="entry name" value="AA_TRANSFER_CLASS_5"/>
    <property type="match status" value="1"/>
</dbReference>
<evidence type="ECO:0000256" key="9">
    <source>
        <dbReference type="ARBA" id="ARBA00050776"/>
    </source>
</evidence>
<evidence type="ECO:0000256" key="4">
    <source>
        <dbReference type="ARBA" id="ARBA00022679"/>
    </source>
</evidence>
<dbReference type="GO" id="GO:0031071">
    <property type="term" value="F:cysteine desulfurase activity"/>
    <property type="evidence" value="ECO:0007669"/>
    <property type="project" value="UniProtKB-EC"/>
</dbReference>
<organism evidence="12 14">
    <name type="scientific">Mesotoga infera</name>
    <dbReference type="NCBI Taxonomy" id="1236046"/>
    <lineage>
        <taxon>Bacteria</taxon>
        <taxon>Thermotogati</taxon>
        <taxon>Thermotogota</taxon>
        <taxon>Thermotogae</taxon>
        <taxon>Kosmotogales</taxon>
        <taxon>Kosmotogaceae</taxon>
        <taxon>Mesotoga</taxon>
    </lineage>
</organism>
<evidence type="ECO:0000313" key="14">
    <source>
        <dbReference type="Proteomes" id="UP000054260"/>
    </source>
</evidence>
<dbReference type="Gene3D" id="3.40.640.10">
    <property type="entry name" value="Type I PLP-dependent aspartate aminotransferase-like (Major domain)"/>
    <property type="match status" value="1"/>
</dbReference>
<dbReference type="GO" id="GO:0046872">
    <property type="term" value="F:metal ion binding"/>
    <property type="evidence" value="ECO:0007669"/>
    <property type="project" value="UniProtKB-KW"/>
</dbReference>
<evidence type="ECO:0000256" key="3">
    <source>
        <dbReference type="ARBA" id="ARBA00012239"/>
    </source>
</evidence>